<dbReference type="Gene3D" id="3.20.20.450">
    <property type="entry name" value="EAL domain"/>
    <property type="match status" value="1"/>
</dbReference>
<proteinExistence type="predicted"/>
<comment type="caution">
    <text evidence="2">The sequence shown here is derived from an EMBL/GenBank/DDBJ whole genome shotgun (WGS) entry which is preliminary data.</text>
</comment>
<reference evidence="2 3" key="1">
    <citation type="submission" date="2019-10" db="EMBL/GenBank/DDBJ databases">
        <title>Description of Paenibacillus humi sp. nov.</title>
        <authorList>
            <person name="Carlier A."/>
            <person name="Qi S."/>
        </authorList>
    </citation>
    <scope>NUCLEOTIDE SEQUENCE [LARGE SCALE GENOMIC DNA]</scope>
    <source>
        <strain evidence="2 3">LMG 31461</strain>
    </source>
</reference>
<protein>
    <submittedName>
        <fullName evidence="2">EAL domain-containing protein</fullName>
    </submittedName>
</protein>
<evidence type="ECO:0000313" key="3">
    <source>
        <dbReference type="Proteomes" id="UP000653578"/>
    </source>
</evidence>
<evidence type="ECO:0000259" key="1">
    <source>
        <dbReference type="PROSITE" id="PS50883"/>
    </source>
</evidence>
<dbReference type="PROSITE" id="PS50883">
    <property type="entry name" value="EAL"/>
    <property type="match status" value="1"/>
</dbReference>
<name>A0ABX1X582_9BACL</name>
<sequence length="272" mass="31078">MIPIVHVPISVSSLKKDLARAIVTDQLSLYYQPQIEMKHRHIVGIEGLVRWNHPNYGIVPPSTFIPIAEENGLIVQIGLWVMREGCMAHQRFAALGLPPLSFSINISPTQLNCPSFLEDLYRIIRETGVDPRFLELEITESMELDQVDQISRKLRKVREMGIRTAIDDFGVGLSNYHRLRQLPIDRLKLDRSLIRNIHTEYNQRFIVSAIILLANRLGIDVIAEGVEHGEQEKVLLEVGCSLAQGFHYAQPMTCSQWEEYYAQHLGLNLYAI</sequence>
<feature type="domain" description="EAL" evidence="1">
    <location>
        <begin position="11"/>
        <end position="265"/>
    </location>
</feature>
<dbReference type="PANTHER" id="PTHR33121">
    <property type="entry name" value="CYCLIC DI-GMP PHOSPHODIESTERASE PDEF"/>
    <property type="match status" value="1"/>
</dbReference>
<dbReference type="SUPFAM" id="SSF141868">
    <property type="entry name" value="EAL domain-like"/>
    <property type="match status" value="1"/>
</dbReference>
<dbReference type="InterPro" id="IPR050706">
    <property type="entry name" value="Cyclic-di-GMP_PDE-like"/>
</dbReference>
<dbReference type="Pfam" id="PF00563">
    <property type="entry name" value="EAL"/>
    <property type="match status" value="1"/>
</dbReference>
<dbReference type="Proteomes" id="UP000653578">
    <property type="component" value="Unassembled WGS sequence"/>
</dbReference>
<dbReference type="InterPro" id="IPR001633">
    <property type="entry name" value="EAL_dom"/>
</dbReference>
<dbReference type="EMBL" id="WHNY01000018">
    <property type="protein sequence ID" value="NOU63570.1"/>
    <property type="molecule type" value="Genomic_DNA"/>
</dbReference>
<evidence type="ECO:0000313" key="2">
    <source>
        <dbReference type="EMBL" id="NOU63570.1"/>
    </source>
</evidence>
<accession>A0ABX1X582</accession>
<dbReference type="PANTHER" id="PTHR33121:SF70">
    <property type="entry name" value="SIGNALING PROTEIN YKOW"/>
    <property type="match status" value="1"/>
</dbReference>
<dbReference type="SMART" id="SM00052">
    <property type="entry name" value="EAL"/>
    <property type="match status" value="1"/>
</dbReference>
<organism evidence="2 3">
    <name type="scientific">Paenibacillus plantarum</name>
    <dbReference type="NCBI Taxonomy" id="2654975"/>
    <lineage>
        <taxon>Bacteria</taxon>
        <taxon>Bacillati</taxon>
        <taxon>Bacillota</taxon>
        <taxon>Bacilli</taxon>
        <taxon>Bacillales</taxon>
        <taxon>Paenibacillaceae</taxon>
        <taxon>Paenibacillus</taxon>
    </lineage>
</organism>
<keyword evidence="3" id="KW-1185">Reference proteome</keyword>
<gene>
    <name evidence="2" type="ORF">GC096_05975</name>
</gene>
<dbReference type="InterPro" id="IPR035919">
    <property type="entry name" value="EAL_sf"/>
</dbReference>
<dbReference type="CDD" id="cd01948">
    <property type="entry name" value="EAL"/>
    <property type="match status" value="1"/>
</dbReference>
<dbReference type="RefSeq" id="WP_171629341.1">
    <property type="nucleotide sequence ID" value="NZ_WHNY01000018.1"/>
</dbReference>